<dbReference type="PANTHER" id="PTHR13403:SF6">
    <property type="entry name" value="SNURPORTIN-1"/>
    <property type="match status" value="1"/>
</dbReference>
<accession>A0A812DAR8</accession>
<comment type="function">
    <text evidence="1">Functions as an U snRNP-specific nuclear import adapter. Involved in the trimethylguanosine (m3G)-cap-dependent nuclear import of U snRNPs. Binds specifically to the terminal m3G-cap U snRNAs.</text>
</comment>
<evidence type="ECO:0000259" key="13">
    <source>
        <dbReference type="PROSITE" id="PS51214"/>
    </source>
</evidence>
<evidence type="ECO:0000256" key="5">
    <source>
        <dbReference type="ARBA" id="ARBA00016034"/>
    </source>
</evidence>
<dbReference type="Proteomes" id="UP000597762">
    <property type="component" value="Unassembled WGS sequence"/>
</dbReference>
<dbReference type="EMBL" id="CAHIKZ030003271">
    <property type="protein sequence ID" value="CAE1298263.1"/>
    <property type="molecule type" value="Genomic_DNA"/>
</dbReference>
<dbReference type="GO" id="GO:0061608">
    <property type="term" value="F:nuclear import signal receptor activity"/>
    <property type="evidence" value="ECO:0007669"/>
    <property type="project" value="InterPro"/>
</dbReference>
<keyword evidence="7" id="KW-0963">Cytoplasm</keyword>
<evidence type="ECO:0000256" key="12">
    <source>
        <dbReference type="SAM" id="MobiDB-lite"/>
    </source>
</evidence>
<feature type="domain" description="IBB" evidence="13">
    <location>
        <begin position="11"/>
        <end position="73"/>
    </location>
</feature>
<dbReference type="OrthoDB" id="10003593at2759"/>
<evidence type="ECO:0000256" key="2">
    <source>
        <dbReference type="ARBA" id="ARBA00004123"/>
    </source>
</evidence>
<dbReference type="PROSITE" id="PS51214">
    <property type="entry name" value="IBB"/>
    <property type="match status" value="1"/>
</dbReference>
<proteinExistence type="inferred from homology"/>
<comment type="subcellular location">
    <subcellularLocation>
        <location evidence="3">Cytoplasm</location>
    </subcellularLocation>
    <subcellularLocation>
        <location evidence="2">Nucleus</location>
    </subcellularLocation>
</comment>
<evidence type="ECO:0000256" key="1">
    <source>
        <dbReference type="ARBA" id="ARBA00003975"/>
    </source>
</evidence>
<reference evidence="14" key="1">
    <citation type="submission" date="2021-01" db="EMBL/GenBank/DDBJ databases">
        <authorList>
            <person name="Li R."/>
            <person name="Bekaert M."/>
        </authorList>
    </citation>
    <scope>NUCLEOTIDE SEQUENCE</scope>
    <source>
        <strain evidence="14">Farmed</strain>
    </source>
</reference>
<dbReference type="CDD" id="cd09232">
    <property type="entry name" value="Snurportin-1_C"/>
    <property type="match status" value="1"/>
</dbReference>
<dbReference type="InterPro" id="IPR002652">
    <property type="entry name" value="Importin-a_IBB"/>
</dbReference>
<evidence type="ECO:0000313" key="14">
    <source>
        <dbReference type="EMBL" id="CAE1298263.1"/>
    </source>
</evidence>
<protein>
    <recommendedName>
        <fullName evidence="5">Snurportin-1</fullName>
    </recommendedName>
    <alternativeName>
        <fullName evidence="10">RNA U transporter 1</fullName>
    </alternativeName>
</protein>
<name>A0A812DAR8_ACAPH</name>
<evidence type="ECO:0000256" key="11">
    <source>
        <dbReference type="PROSITE-ProRule" id="PRU00561"/>
    </source>
</evidence>
<keyword evidence="6 11" id="KW-0813">Transport</keyword>
<evidence type="ECO:0000256" key="3">
    <source>
        <dbReference type="ARBA" id="ARBA00004496"/>
    </source>
</evidence>
<keyword evidence="9" id="KW-0539">Nucleus</keyword>
<sequence>MDELNSTFASSFQVTFEPNTTAAPHPRFNQYKCQKKILDQNERRRRILLLQKEKRFDYLSNVRKMTCNDWTEDDDEEEMENKNEEEEMECKIFFKKPGKFYRNQLMLSEWLVEVPADLEEEWLLVVCPVGKRCLVVSSRGVTSVYTKNGYMLHRFPTMLPGGNRSFGGCNQEATIFDCIYNELENVYYILDIMSWNGYPLYDTHPNFKSKFIALPNFTCTKEIITDALASANFSVDGVLFYHKRTHYTFGTTPLVVWLKPYMLPELLDIPVPDSMLANMPVSYSTYSEHLALVQKDRNNFYLDKQETENLLEMGPPAKQKRNRGKKKKKKKSSGAQSSSMDIVADATANEQPASVEMHQFVAST</sequence>
<dbReference type="GO" id="GO:0061015">
    <property type="term" value="P:snRNA import into nucleus"/>
    <property type="evidence" value="ECO:0007669"/>
    <property type="project" value="InterPro"/>
</dbReference>
<keyword evidence="8" id="KW-0694">RNA-binding</keyword>
<dbReference type="InterPro" id="IPR024721">
    <property type="entry name" value="Snurportin-1_N"/>
</dbReference>
<evidence type="ECO:0000256" key="10">
    <source>
        <dbReference type="ARBA" id="ARBA00031454"/>
    </source>
</evidence>
<dbReference type="PANTHER" id="PTHR13403">
    <property type="entry name" value="SNURPORTIN1 RNUT1 PROTEIN RNA, U TRANSPORTER 1"/>
    <property type="match status" value="1"/>
</dbReference>
<comment type="similarity">
    <text evidence="4">Belongs to the snurportin family.</text>
</comment>
<dbReference type="GO" id="GO:0005634">
    <property type="term" value="C:nucleus"/>
    <property type="evidence" value="ECO:0007669"/>
    <property type="project" value="UniProtKB-SubCell"/>
</dbReference>
<dbReference type="GO" id="GO:0003723">
    <property type="term" value="F:RNA binding"/>
    <property type="evidence" value="ECO:0007669"/>
    <property type="project" value="UniProtKB-KW"/>
</dbReference>
<evidence type="ECO:0000256" key="8">
    <source>
        <dbReference type="ARBA" id="ARBA00022884"/>
    </source>
</evidence>
<evidence type="ECO:0000256" key="6">
    <source>
        <dbReference type="ARBA" id="ARBA00022448"/>
    </source>
</evidence>
<feature type="region of interest" description="Disordered" evidence="12">
    <location>
        <begin position="306"/>
        <end position="364"/>
    </location>
</feature>
<dbReference type="SUPFAM" id="SSF56091">
    <property type="entry name" value="DNA ligase/mRNA capping enzyme, catalytic domain"/>
    <property type="match status" value="1"/>
</dbReference>
<dbReference type="Pfam" id="PF11538">
    <property type="entry name" value="Snurportin1"/>
    <property type="match status" value="1"/>
</dbReference>
<evidence type="ECO:0000256" key="7">
    <source>
        <dbReference type="ARBA" id="ARBA00022490"/>
    </source>
</evidence>
<dbReference type="Pfam" id="PF21974">
    <property type="entry name" value="SPN1_m3Gcap_bd"/>
    <property type="match status" value="1"/>
</dbReference>
<dbReference type="GO" id="GO:0005737">
    <property type="term" value="C:cytoplasm"/>
    <property type="evidence" value="ECO:0007669"/>
    <property type="project" value="UniProtKB-SubCell"/>
</dbReference>
<comment type="caution">
    <text evidence="14">The sequence shown here is derived from an EMBL/GenBank/DDBJ whole genome shotgun (WGS) entry which is preliminary data.</text>
</comment>
<dbReference type="AlphaFoldDB" id="A0A812DAR8"/>
<gene>
    <name evidence="14" type="ORF">SPHA_52496</name>
</gene>
<evidence type="ECO:0000256" key="9">
    <source>
        <dbReference type="ARBA" id="ARBA00023242"/>
    </source>
</evidence>
<dbReference type="Gene3D" id="3.30.470.30">
    <property type="entry name" value="DNA ligase/mRNA capping enzyme"/>
    <property type="match status" value="1"/>
</dbReference>
<dbReference type="GO" id="GO:0006606">
    <property type="term" value="P:protein import into nucleus"/>
    <property type="evidence" value="ECO:0007669"/>
    <property type="project" value="InterPro"/>
</dbReference>
<feature type="compositionally biased region" description="Basic residues" evidence="12">
    <location>
        <begin position="318"/>
        <end position="332"/>
    </location>
</feature>
<organism evidence="14 15">
    <name type="scientific">Acanthosepion pharaonis</name>
    <name type="common">Pharaoh cuttlefish</name>
    <name type="synonym">Sepia pharaonis</name>
    <dbReference type="NCBI Taxonomy" id="158019"/>
    <lineage>
        <taxon>Eukaryota</taxon>
        <taxon>Metazoa</taxon>
        <taxon>Spiralia</taxon>
        <taxon>Lophotrochozoa</taxon>
        <taxon>Mollusca</taxon>
        <taxon>Cephalopoda</taxon>
        <taxon>Coleoidea</taxon>
        <taxon>Decapodiformes</taxon>
        <taxon>Sepiida</taxon>
        <taxon>Sepiina</taxon>
        <taxon>Sepiidae</taxon>
        <taxon>Acanthosepion</taxon>
    </lineage>
</organism>
<keyword evidence="15" id="KW-1185">Reference proteome</keyword>
<evidence type="ECO:0000313" key="15">
    <source>
        <dbReference type="Proteomes" id="UP000597762"/>
    </source>
</evidence>
<evidence type="ECO:0000256" key="4">
    <source>
        <dbReference type="ARBA" id="ARBA00007540"/>
    </source>
</evidence>
<dbReference type="InterPro" id="IPR047857">
    <property type="entry name" value="Snurportin1_C"/>
</dbReference>
<dbReference type="InterPro" id="IPR017336">
    <property type="entry name" value="Snurportin-1"/>
</dbReference>